<dbReference type="KEGG" id="psey:GU243_21805"/>
<evidence type="ECO:0000313" key="2">
    <source>
        <dbReference type="EMBL" id="QHK21863.1"/>
    </source>
</evidence>
<feature type="transmembrane region" description="Helical" evidence="1">
    <location>
        <begin position="291"/>
        <end position="316"/>
    </location>
</feature>
<proteinExistence type="predicted"/>
<feature type="transmembrane region" description="Helical" evidence="1">
    <location>
        <begin position="323"/>
        <end position="345"/>
    </location>
</feature>
<feature type="transmembrane region" description="Helical" evidence="1">
    <location>
        <begin position="249"/>
        <end position="271"/>
    </location>
</feature>
<dbReference type="EMBL" id="CP047898">
    <property type="protein sequence ID" value="QHK21863.1"/>
    <property type="molecule type" value="Genomic_DNA"/>
</dbReference>
<organism evidence="2 3">
    <name type="scientific">Pseudarthrobacter psychrotolerans</name>
    <dbReference type="NCBI Taxonomy" id="2697569"/>
    <lineage>
        <taxon>Bacteria</taxon>
        <taxon>Bacillati</taxon>
        <taxon>Actinomycetota</taxon>
        <taxon>Actinomycetes</taxon>
        <taxon>Micrococcales</taxon>
        <taxon>Micrococcaceae</taxon>
        <taxon>Pseudarthrobacter</taxon>
    </lineage>
</organism>
<name>A0A6P1NRY9_9MICC</name>
<feature type="transmembrane region" description="Helical" evidence="1">
    <location>
        <begin position="12"/>
        <end position="31"/>
    </location>
</feature>
<gene>
    <name evidence="2" type="ORF">GU243_21805</name>
</gene>
<feature type="transmembrane region" description="Helical" evidence="1">
    <location>
        <begin position="171"/>
        <end position="195"/>
    </location>
</feature>
<feature type="transmembrane region" description="Helical" evidence="1">
    <location>
        <begin position="52"/>
        <end position="72"/>
    </location>
</feature>
<feature type="transmembrane region" description="Helical" evidence="1">
    <location>
        <begin position="207"/>
        <end position="228"/>
    </location>
</feature>
<keyword evidence="1" id="KW-1133">Transmembrane helix</keyword>
<evidence type="ECO:0000256" key="1">
    <source>
        <dbReference type="SAM" id="Phobius"/>
    </source>
</evidence>
<accession>A0A6P1NRY9</accession>
<keyword evidence="3" id="KW-1185">Reference proteome</keyword>
<reference evidence="2 3" key="1">
    <citation type="submission" date="2020-01" db="EMBL/GenBank/DDBJ databases">
        <title>Pseudarthrobacter psychrotolerans sp. nov., isolated from antarctic soil.</title>
        <authorList>
            <person name="Shin Y."/>
            <person name="Park W."/>
        </authorList>
    </citation>
    <scope>NUCLEOTIDE SEQUENCE [LARGE SCALE GENOMIC DNA]</scope>
    <source>
        <strain evidence="2 3">YJ56</strain>
    </source>
</reference>
<keyword evidence="1" id="KW-0472">Membrane</keyword>
<protein>
    <submittedName>
        <fullName evidence="2">Uncharacterized protein</fullName>
    </submittedName>
</protein>
<dbReference type="AlphaFoldDB" id="A0A6P1NRY9"/>
<keyword evidence="1" id="KW-0812">Transmembrane</keyword>
<evidence type="ECO:0000313" key="3">
    <source>
        <dbReference type="Proteomes" id="UP000464186"/>
    </source>
</evidence>
<dbReference type="Proteomes" id="UP000464186">
    <property type="component" value="Chromosome"/>
</dbReference>
<feature type="transmembrane region" description="Helical" evidence="1">
    <location>
        <begin position="84"/>
        <end position="103"/>
    </location>
</feature>
<sequence>MTTPAIAANLEVRLGTAIVFLGLLVFFMFCIRGVARNVRHRSELWTNRLRGISRAFLGIAICSLFLGPLSWTTLPEEILPEHDWTIICLAAIFLAFLVIHIAGEGAAKFLEPYDRPELIGLPLKSLLARALSSGLSDFKQAMELLKQRLLPDGFRDLRPRKLGSLPFRNEYTAFGVLYLALGVLSATSLFTLIGTGESALTQIVRTWSVFWVLMFAVSLTPSFTLAWLALKHASATGAIQCRITLRSSLLIVANWVSIGGVIGLLTGALSFLPLRFMAKSGVEQEPISLSILADLSLAGAVGGFIAAHFGVIFACTATMKNRLAALSLPVLTISAFTTGASLAGINPAANADYALALIRKSVVLPKDPVELAVQATTDWKTLLALGRKA</sequence>